<feature type="transmembrane region" description="Helical" evidence="1">
    <location>
        <begin position="44"/>
        <end position="64"/>
    </location>
</feature>
<feature type="domain" description="HTH luxR-type" evidence="2">
    <location>
        <begin position="91"/>
        <end position="156"/>
    </location>
</feature>
<dbReference type="Gene3D" id="1.10.10.10">
    <property type="entry name" value="Winged helix-like DNA-binding domain superfamily/Winged helix DNA-binding domain"/>
    <property type="match status" value="1"/>
</dbReference>
<gene>
    <name evidence="3" type="ORF">C8D95_101115</name>
</gene>
<name>A0A316GBF6_9RHOB</name>
<dbReference type="CDD" id="cd06170">
    <property type="entry name" value="LuxR_C_like"/>
    <property type="match status" value="1"/>
</dbReference>
<keyword evidence="1" id="KW-1133">Transmembrane helix</keyword>
<dbReference type="GO" id="GO:0006355">
    <property type="term" value="P:regulation of DNA-templated transcription"/>
    <property type="evidence" value="ECO:0007669"/>
    <property type="project" value="InterPro"/>
</dbReference>
<sequence length="167" mass="18134">MNNRYVLGAVLVVQLACAAFFVSDILISILGLPIGPIDWAFVELIQIGAALGLVIGVVVSWLALRQSRRRTVAAEEALRRARSAFRDVLAERFEDWSLTAAERDVALFAIKGFSTQDIAGFRGVSEGTIKAQTNAIYRKAGVSGRPQLLSLFIDDLIEDEPAQSSLA</sequence>
<dbReference type="Proteomes" id="UP000245390">
    <property type="component" value="Unassembled WGS sequence"/>
</dbReference>
<dbReference type="Pfam" id="PF00196">
    <property type="entry name" value="GerE"/>
    <property type="match status" value="1"/>
</dbReference>
<proteinExistence type="predicted"/>
<evidence type="ECO:0000313" key="3">
    <source>
        <dbReference type="EMBL" id="PWK58309.1"/>
    </source>
</evidence>
<dbReference type="InterPro" id="IPR000792">
    <property type="entry name" value="Tscrpt_reg_LuxR_C"/>
</dbReference>
<dbReference type="SUPFAM" id="SSF46894">
    <property type="entry name" value="C-terminal effector domain of the bipartite response regulators"/>
    <property type="match status" value="1"/>
</dbReference>
<dbReference type="RefSeq" id="WP_109757911.1">
    <property type="nucleotide sequence ID" value="NZ_CP034588.1"/>
</dbReference>
<evidence type="ECO:0000259" key="2">
    <source>
        <dbReference type="PROSITE" id="PS50043"/>
    </source>
</evidence>
<accession>A0A316GBF6</accession>
<dbReference type="InterPro" id="IPR016032">
    <property type="entry name" value="Sig_transdc_resp-reg_C-effctor"/>
</dbReference>
<dbReference type="SMART" id="SM00421">
    <property type="entry name" value="HTH_LUXR"/>
    <property type="match status" value="1"/>
</dbReference>
<dbReference type="KEGG" id="salo:EF888_02050"/>
<keyword evidence="4" id="KW-1185">Reference proteome</keyword>
<evidence type="ECO:0000256" key="1">
    <source>
        <dbReference type="SAM" id="Phobius"/>
    </source>
</evidence>
<dbReference type="InterPro" id="IPR036388">
    <property type="entry name" value="WH-like_DNA-bd_sf"/>
</dbReference>
<dbReference type="AlphaFoldDB" id="A0A316GBF6"/>
<keyword evidence="1" id="KW-0812">Transmembrane</keyword>
<reference evidence="3 4" key="1">
    <citation type="submission" date="2018-05" db="EMBL/GenBank/DDBJ databases">
        <title>Genomic Encyclopedia of Type Strains, Phase IV (KMG-IV): sequencing the most valuable type-strain genomes for metagenomic binning, comparative biology and taxonomic classification.</title>
        <authorList>
            <person name="Goeker M."/>
        </authorList>
    </citation>
    <scope>NUCLEOTIDE SEQUENCE [LARGE SCALE GENOMIC DNA]</scope>
    <source>
        <strain evidence="3 4">DSM 103371</strain>
    </source>
</reference>
<dbReference type="OrthoDB" id="8277135at2"/>
<comment type="caution">
    <text evidence="3">The sequence shown here is derived from an EMBL/GenBank/DDBJ whole genome shotgun (WGS) entry which is preliminary data.</text>
</comment>
<protein>
    <submittedName>
        <fullName evidence="3">Regulatory LuxR family protein</fullName>
    </submittedName>
</protein>
<dbReference type="PROSITE" id="PS50043">
    <property type="entry name" value="HTH_LUXR_2"/>
    <property type="match status" value="1"/>
</dbReference>
<dbReference type="GO" id="GO:0003677">
    <property type="term" value="F:DNA binding"/>
    <property type="evidence" value="ECO:0007669"/>
    <property type="project" value="InterPro"/>
</dbReference>
<evidence type="ECO:0000313" key="4">
    <source>
        <dbReference type="Proteomes" id="UP000245390"/>
    </source>
</evidence>
<keyword evidence="1" id="KW-0472">Membrane</keyword>
<dbReference type="EMBL" id="QGGV01000001">
    <property type="protein sequence ID" value="PWK58309.1"/>
    <property type="molecule type" value="Genomic_DNA"/>
</dbReference>
<feature type="transmembrane region" description="Helical" evidence="1">
    <location>
        <begin position="7"/>
        <end position="32"/>
    </location>
</feature>
<organism evidence="3 4">
    <name type="scientific">Silicimonas algicola</name>
    <dbReference type="NCBI Taxonomy" id="1826607"/>
    <lineage>
        <taxon>Bacteria</taxon>
        <taxon>Pseudomonadati</taxon>
        <taxon>Pseudomonadota</taxon>
        <taxon>Alphaproteobacteria</taxon>
        <taxon>Rhodobacterales</taxon>
        <taxon>Paracoccaceae</taxon>
    </lineage>
</organism>